<feature type="transmembrane region" description="Helical" evidence="9">
    <location>
        <begin position="331"/>
        <end position="349"/>
    </location>
</feature>
<reference evidence="10 11" key="1">
    <citation type="submission" date="2012-02" db="EMBL/GenBank/DDBJ databases">
        <title>Complete sequence of chromosome of Singulisphaera acidiphila DSM 18658.</title>
        <authorList>
            <consortium name="US DOE Joint Genome Institute (JGI-PGF)"/>
            <person name="Lucas S."/>
            <person name="Copeland A."/>
            <person name="Lapidus A."/>
            <person name="Glavina del Rio T."/>
            <person name="Dalin E."/>
            <person name="Tice H."/>
            <person name="Bruce D."/>
            <person name="Goodwin L."/>
            <person name="Pitluck S."/>
            <person name="Peters L."/>
            <person name="Ovchinnikova G."/>
            <person name="Chertkov O."/>
            <person name="Kyrpides N."/>
            <person name="Mavromatis K."/>
            <person name="Ivanova N."/>
            <person name="Brettin T."/>
            <person name="Detter J.C."/>
            <person name="Han C."/>
            <person name="Larimer F."/>
            <person name="Land M."/>
            <person name="Hauser L."/>
            <person name="Markowitz V."/>
            <person name="Cheng J.-F."/>
            <person name="Hugenholtz P."/>
            <person name="Woyke T."/>
            <person name="Wu D."/>
            <person name="Tindall B."/>
            <person name="Pomrenke H."/>
            <person name="Brambilla E."/>
            <person name="Klenk H.-P."/>
            <person name="Eisen J.A."/>
        </authorList>
    </citation>
    <scope>NUCLEOTIDE SEQUENCE [LARGE SCALE GENOMIC DNA]</scope>
    <source>
        <strain evidence="11">ATCC BAA-1392 / DSM 18658 / VKM B-2454 / MOB10</strain>
    </source>
</reference>
<comment type="subcellular location">
    <subcellularLocation>
        <location evidence="1">Cell membrane</location>
        <topology evidence="1">Multi-pass membrane protein</topology>
    </subcellularLocation>
</comment>
<feature type="transmembrane region" description="Helical" evidence="9">
    <location>
        <begin position="428"/>
        <end position="448"/>
    </location>
</feature>
<accession>L0DFE3</accession>
<dbReference type="OrthoDB" id="517259at2"/>
<dbReference type="EMBL" id="CP003364">
    <property type="protein sequence ID" value="AGA27580.1"/>
    <property type="molecule type" value="Genomic_DNA"/>
</dbReference>
<keyword evidence="3" id="KW-0808">Transferase</keyword>
<name>L0DFE3_SINAD</name>
<feature type="transmembrane region" description="Helical" evidence="9">
    <location>
        <begin position="202"/>
        <end position="224"/>
    </location>
</feature>
<feature type="transmembrane region" description="Helical" evidence="9">
    <location>
        <begin position="26"/>
        <end position="43"/>
    </location>
</feature>
<organism evidence="10 11">
    <name type="scientific">Singulisphaera acidiphila (strain ATCC BAA-1392 / DSM 18658 / VKM B-2454 / MOB10)</name>
    <dbReference type="NCBI Taxonomy" id="886293"/>
    <lineage>
        <taxon>Bacteria</taxon>
        <taxon>Pseudomonadati</taxon>
        <taxon>Planctomycetota</taxon>
        <taxon>Planctomycetia</taxon>
        <taxon>Isosphaerales</taxon>
        <taxon>Isosphaeraceae</taxon>
        <taxon>Singulisphaera</taxon>
    </lineage>
</organism>
<keyword evidence="4 9" id="KW-0812">Transmembrane</keyword>
<comment type="similarity">
    <text evidence="7">Belongs to the glycosyltransferase 87 family.</text>
</comment>
<evidence type="ECO:0000256" key="4">
    <source>
        <dbReference type="ARBA" id="ARBA00022692"/>
    </source>
</evidence>
<evidence type="ECO:0000313" key="10">
    <source>
        <dbReference type="EMBL" id="AGA27580.1"/>
    </source>
</evidence>
<evidence type="ECO:0000256" key="8">
    <source>
        <dbReference type="SAM" id="MobiDB-lite"/>
    </source>
</evidence>
<dbReference type="AlphaFoldDB" id="L0DFE3"/>
<evidence type="ECO:0000313" key="11">
    <source>
        <dbReference type="Proteomes" id="UP000010798"/>
    </source>
</evidence>
<feature type="transmembrane region" description="Helical" evidence="9">
    <location>
        <begin position="150"/>
        <end position="168"/>
    </location>
</feature>
<dbReference type="InterPro" id="IPR018584">
    <property type="entry name" value="GT87"/>
</dbReference>
<protein>
    <submittedName>
        <fullName evidence="10">Uncharacterized protein</fullName>
    </submittedName>
</protein>
<feature type="transmembrane region" description="Helical" evidence="9">
    <location>
        <begin position="230"/>
        <end position="248"/>
    </location>
</feature>
<feature type="transmembrane region" description="Helical" evidence="9">
    <location>
        <begin position="122"/>
        <end position="143"/>
    </location>
</feature>
<keyword evidence="6 9" id="KW-0472">Membrane</keyword>
<keyword evidence="2" id="KW-1003">Cell membrane</keyword>
<dbReference type="GO" id="GO:0016758">
    <property type="term" value="F:hexosyltransferase activity"/>
    <property type="evidence" value="ECO:0007669"/>
    <property type="project" value="InterPro"/>
</dbReference>
<feature type="transmembrane region" description="Helical" evidence="9">
    <location>
        <begin position="174"/>
        <end position="190"/>
    </location>
</feature>
<evidence type="ECO:0000256" key="6">
    <source>
        <dbReference type="ARBA" id="ARBA00023136"/>
    </source>
</evidence>
<evidence type="ECO:0000256" key="5">
    <source>
        <dbReference type="ARBA" id="ARBA00022989"/>
    </source>
</evidence>
<dbReference type="HOGENOM" id="CLU_531967_0_0_0"/>
<keyword evidence="5 9" id="KW-1133">Transmembrane helix</keyword>
<keyword evidence="11" id="KW-1185">Reference proteome</keyword>
<proteinExistence type="inferred from homology"/>
<evidence type="ECO:0000256" key="7">
    <source>
        <dbReference type="ARBA" id="ARBA00024033"/>
    </source>
</evidence>
<dbReference type="RefSeq" id="WP_015246726.1">
    <property type="nucleotide sequence ID" value="NC_019892.1"/>
</dbReference>
<gene>
    <name evidence="10" type="ordered locus">Sinac_3313</name>
</gene>
<feature type="transmembrane region" description="Helical" evidence="9">
    <location>
        <begin position="378"/>
        <end position="397"/>
    </location>
</feature>
<dbReference type="KEGG" id="saci:Sinac_3313"/>
<dbReference type="eggNOG" id="ENOG5034773">
    <property type="taxonomic scope" value="Bacteria"/>
</dbReference>
<feature type="region of interest" description="Disordered" evidence="8">
    <location>
        <begin position="479"/>
        <end position="512"/>
    </location>
</feature>
<dbReference type="Proteomes" id="UP000010798">
    <property type="component" value="Chromosome"/>
</dbReference>
<evidence type="ECO:0000256" key="2">
    <source>
        <dbReference type="ARBA" id="ARBA00022475"/>
    </source>
</evidence>
<feature type="transmembrane region" description="Helical" evidence="9">
    <location>
        <begin position="404"/>
        <end position="422"/>
    </location>
</feature>
<evidence type="ECO:0000256" key="9">
    <source>
        <dbReference type="SAM" id="Phobius"/>
    </source>
</evidence>
<dbReference type="Pfam" id="PF09594">
    <property type="entry name" value="GT87"/>
    <property type="match status" value="1"/>
</dbReference>
<evidence type="ECO:0000256" key="1">
    <source>
        <dbReference type="ARBA" id="ARBA00004651"/>
    </source>
</evidence>
<evidence type="ECO:0000256" key="3">
    <source>
        <dbReference type="ARBA" id="ARBA00022679"/>
    </source>
</evidence>
<sequence length="512" mass="56200">MSITTSLPPPSPGSDIVGTSRGRWRYLRWLVILGSLMSLAAFVQSMTDLREFAGVDLRCKVVGARAIRAKLDPYTFDWFAHPTPELLDPLRPHPGPSRATYTPSLLLCYALPSGLPYPAQRWFWGLLEWAALACSIALLLGTIPGQAARRAFLGIALIFFVASDFWRFHVERGQFYVFVLLGLAAGLRSLTRRRGDTWSAGLAFGLAVALRPNFLLMALPLTLLGYRKCATGLIVTAALTAAATLPVVGRAGWISYAHNVQVWDELFDHGPSLLIERYGPPREVPRDAEGRDLSRYWDIDTGGSTLRNFKPLLDSWAWTMKIKAHVRLDRFGLALWLTAIGALALALRMRGILVGSRGTAALALITALGSEFFLPLRFSYADILLLAPLALLLPAMLRWRRLEIPALMLMSGLLVSRLRFFLGGATEMAQFLLLAGGLTLALFGVLTHRLRRSDRTSRAATIAMEPLVLGRTDIGLLEEPSTIARGKPGNDASPLPSEPGSAKVSEVRLNRP</sequence>
<dbReference type="GO" id="GO:0005886">
    <property type="term" value="C:plasma membrane"/>
    <property type="evidence" value="ECO:0007669"/>
    <property type="project" value="UniProtKB-SubCell"/>
</dbReference>